<name>A0A6C0BMQ2_9ZZZZ</name>
<sequence length="41" mass="4650">MSFNQLNGCNLSPRHMPLLSITSNSSITLIRLVCYDVLRIK</sequence>
<dbReference type="EMBL" id="MN739195">
    <property type="protein sequence ID" value="QHS93021.1"/>
    <property type="molecule type" value="Genomic_DNA"/>
</dbReference>
<organism evidence="1">
    <name type="scientific">viral metagenome</name>
    <dbReference type="NCBI Taxonomy" id="1070528"/>
    <lineage>
        <taxon>unclassified sequences</taxon>
        <taxon>metagenomes</taxon>
        <taxon>organismal metagenomes</taxon>
    </lineage>
</organism>
<proteinExistence type="predicted"/>
<accession>A0A6C0BMQ2</accession>
<protein>
    <submittedName>
        <fullName evidence="1">Uncharacterized protein</fullName>
    </submittedName>
</protein>
<evidence type="ECO:0000313" key="1">
    <source>
        <dbReference type="EMBL" id="QHS93021.1"/>
    </source>
</evidence>
<reference evidence="1" key="1">
    <citation type="journal article" date="2020" name="Nature">
        <title>Giant virus diversity and host interactions through global metagenomics.</title>
        <authorList>
            <person name="Schulz F."/>
            <person name="Roux S."/>
            <person name="Paez-Espino D."/>
            <person name="Jungbluth S."/>
            <person name="Walsh D.A."/>
            <person name="Denef V.J."/>
            <person name="McMahon K.D."/>
            <person name="Konstantinidis K.T."/>
            <person name="Eloe-Fadrosh E.A."/>
            <person name="Kyrpides N.C."/>
            <person name="Woyke T."/>
        </authorList>
    </citation>
    <scope>NUCLEOTIDE SEQUENCE</scope>
    <source>
        <strain evidence="1">GVMAG-M-3300017651-5</strain>
    </source>
</reference>
<dbReference type="AlphaFoldDB" id="A0A6C0BMQ2"/>